<feature type="domain" description="Amidase" evidence="2">
    <location>
        <begin position="245"/>
        <end position="418"/>
    </location>
</feature>
<evidence type="ECO:0000259" key="3">
    <source>
        <dbReference type="Pfam" id="PF26053"/>
    </source>
</evidence>
<evidence type="ECO:0000313" key="4">
    <source>
        <dbReference type="EMBL" id="KAI9638550.1"/>
    </source>
</evidence>
<keyword evidence="1" id="KW-0732">Signal</keyword>
<protein>
    <submittedName>
        <fullName evidence="4">Amidase signature enzyme</fullName>
    </submittedName>
</protein>
<feature type="signal peptide" evidence="1">
    <location>
        <begin position="1"/>
        <end position="17"/>
    </location>
</feature>
<comment type="caution">
    <text evidence="4">The sequence shown here is derived from an EMBL/GenBank/DDBJ whole genome shotgun (WGS) entry which is preliminary data.</text>
</comment>
<dbReference type="Gene3D" id="3.90.1300.10">
    <property type="entry name" value="Amidase signature (AS) domain"/>
    <property type="match status" value="1"/>
</dbReference>
<feature type="chain" id="PRO_5041259599" evidence="1">
    <location>
        <begin position="18"/>
        <end position="672"/>
    </location>
</feature>
<dbReference type="SUPFAM" id="SSF75304">
    <property type="entry name" value="Amidase signature (AS) enzymes"/>
    <property type="match status" value="1"/>
</dbReference>
<dbReference type="InterPro" id="IPR036928">
    <property type="entry name" value="AS_sf"/>
</dbReference>
<evidence type="ECO:0000313" key="5">
    <source>
        <dbReference type="Proteomes" id="UP001164286"/>
    </source>
</evidence>
<evidence type="ECO:0000259" key="2">
    <source>
        <dbReference type="Pfam" id="PF01425"/>
    </source>
</evidence>
<dbReference type="Pfam" id="PF26053">
    <property type="entry name" value="DUF8016"/>
    <property type="match status" value="1"/>
</dbReference>
<dbReference type="AlphaFoldDB" id="A0AA38LWN5"/>
<gene>
    <name evidence="4" type="ORF">MKK02DRAFT_42947</name>
</gene>
<dbReference type="Proteomes" id="UP001164286">
    <property type="component" value="Unassembled WGS sequence"/>
</dbReference>
<organism evidence="4 5">
    <name type="scientific">Dioszegia hungarica</name>
    <dbReference type="NCBI Taxonomy" id="4972"/>
    <lineage>
        <taxon>Eukaryota</taxon>
        <taxon>Fungi</taxon>
        <taxon>Dikarya</taxon>
        <taxon>Basidiomycota</taxon>
        <taxon>Agaricomycotina</taxon>
        <taxon>Tremellomycetes</taxon>
        <taxon>Tremellales</taxon>
        <taxon>Bulleribasidiaceae</taxon>
        <taxon>Dioszegia</taxon>
    </lineage>
</organism>
<reference evidence="4" key="1">
    <citation type="journal article" date="2022" name="G3 (Bethesda)">
        <title>High quality genome of the basidiomycete yeast Dioszegia hungarica PDD-24b-2 isolated from cloud water.</title>
        <authorList>
            <person name="Jarrige D."/>
            <person name="Haridas S."/>
            <person name="Bleykasten-Grosshans C."/>
            <person name="Joly M."/>
            <person name="Nadalig T."/>
            <person name="Sancelme M."/>
            <person name="Vuilleumier S."/>
            <person name="Grigoriev I.V."/>
            <person name="Amato P."/>
            <person name="Bringel F."/>
        </authorList>
    </citation>
    <scope>NUCLEOTIDE SEQUENCE</scope>
    <source>
        <strain evidence="4">PDD-24b-2</strain>
    </source>
</reference>
<name>A0AA38LWN5_9TREE</name>
<proteinExistence type="predicted"/>
<dbReference type="PANTHER" id="PTHR46310">
    <property type="entry name" value="AMIDASE 1"/>
    <property type="match status" value="1"/>
</dbReference>
<dbReference type="InterPro" id="IPR058329">
    <property type="entry name" value="Arp1_N"/>
</dbReference>
<dbReference type="GeneID" id="77731423"/>
<evidence type="ECO:0000256" key="1">
    <source>
        <dbReference type="SAM" id="SignalP"/>
    </source>
</evidence>
<sequence>MLASLFALLPLLPLISALQLAGNENYARDSRRLLRPSLERRSSYVPAFQPESVSFTLGPKEFISPIGGEFKSYTLDPDFGLDEYAGKSMLVTVIPVEGNVTCDALGKMVDEYTKKDDVWDKGFMQAIVLTSSGAYHVNSEVAGCVKSWGGSLIVKAGAATSSVSDIGLAHVTGDSVPPGPYFAKITSSLRLTQVYRSFKDEQQAFTAATVPTTNLTFVDLSTPLAGLNTISIPVPSRLYTAYMANPRPLEGRRVAVKDLFDMAGMRTGGGSRAYWNTYPERQKTAVAIQRLIDQGAVIVGRTKSSQFANGESATADWVDQMCPFNPRGDGYQQPSSSSSGSGASIAAYDWLDNTIGSDTGGSITGPAGVQGVYGMRPTWGAISLEGAIPLQATQDTAGAFDRSAVKGAAFVKGWYGDKFKTYPSMPSTLIFPNSSWTFPANSSTGAIFSSFRTALTAYAKPTSIETQDFEGYWNTSGRFQTYSSNSSTYLNAVYGTLITYFQWTNFGVPWIADYQAQNEGRVPFISPSPLVRWNYGRDNVTQASFDAALGKKQVYQDFIKSAVLQPDAQRCSRAIYLAPNSLGTPSYRNAYRTATTVPLSGVYTSQFAGIPQLIVPLGQVPYTSTITNKTEYLPVTVSMFAAAGCDYVLWDIAAALESSGAIKAVKAGRVGY</sequence>
<dbReference type="Pfam" id="PF01425">
    <property type="entry name" value="Amidase"/>
    <property type="match status" value="1"/>
</dbReference>
<dbReference type="InterPro" id="IPR023631">
    <property type="entry name" value="Amidase_dom"/>
</dbReference>
<dbReference type="RefSeq" id="XP_052948327.1">
    <property type="nucleotide sequence ID" value="XM_053092218.1"/>
</dbReference>
<feature type="domain" description="Scytalone dehydratase-like protein Arp1 N-terminal" evidence="3">
    <location>
        <begin position="87"/>
        <end position="194"/>
    </location>
</feature>
<dbReference type="PANTHER" id="PTHR46310:SF7">
    <property type="entry name" value="AMIDASE 1"/>
    <property type="match status" value="1"/>
</dbReference>
<dbReference type="EMBL" id="JAKWFO010000003">
    <property type="protein sequence ID" value="KAI9638550.1"/>
    <property type="molecule type" value="Genomic_DNA"/>
</dbReference>
<keyword evidence="5" id="KW-1185">Reference proteome</keyword>
<accession>A0AA38LWN5</accession>